<gene>
    <name evidence="9" type="primary">hmuU</name>
    <name evidence="9" type="ordered locus">BMS_0820</name>
</gene>
<keyword evidence="10" id="KW-1185">Reference proteome</keyword>
<dbReference type="Pfam" id="PF01032">
    <property type="entry name" value="FecCD"/>
    <property type="match status" value="1"/>
</dbReference>
<dbReference type="GO" id="GO:0033214">
    <property type="term" value="P:siderophore-iron import into cell"/>
    <property type="evidence" value="ECO:0007669"/>
    <property type="project" value="TreeGrafter"/>
</dbReference>
<organism evidence="9 10">
    <name type="scientific">Halobacteriovorax marinus (strain ATCC BAA-682 / DSM 15412 / SJ)</name>
    <name type="common">Bacteriovorax marinus</name>
    <dbReference type="NCBI Taxonomy" id="862908"/>
    <lineage>
        <taxon>Bacteria</taxon>
        <taxon>Pseudomonadati</taxon>
        <taxon>Bdellovibrionota</taxon>
        <taxon>Bacteriovoracia</taxon>
        <taxon>Bacteriovoracales</taxon>
        <taxon>Halobacteriovoraceae</taxon>
        <taxon>Halobacteriovorax</taxon>
    </lineage>
</organism>
<feature type="transmembrane region" description="Helical" evidence="8">
    <location>
        <begin position="21"/>
        <end position="42"/>
    </location>
</feature>
<dbReference type="PATRIC" id="fig|862908.3.peg.783"/>
<keyword evidence="6 8" id="KW-1133">Transmembrane helix</keyword>
<evidence type="ECO:0000256" key="3">
    <source>
        <dbReference type="ARBA" id="ARBA00022448"/>
    </source>
</evidence>
<evidence type="ECO:0000256" key="8">
    <source>
        <dbReference type="SAM" id="Phobius"/>
    </source>
</evidence>
<reference evidence="10" key="1">
    <citation type="journal article" date="2013" name="ISME J.">
        <title>A small predatory core genome in the divergent marine Bacteriovorax marinus SJ and the terrestrial Bdellovibrio bacteriovorus.</title>
        <authorList>
            <person name="Crossman L.C."/>
            <person name="Chen H."/>
            <person name="Cerdeno-Tarraga A.M."/>
            <person name="Brooks K."/>
            <person name="Quail M.A."/>
            <person name="Pineiro S.A."/>
            <person name="Hobley L."/>
            <person name="Sockett R.E."/>
            <person name="Bentley S.D."/>
            <person name="Parkhill J."/>
            <person name="Williams H.N."/>
            <person name="Stine O.C."/>
        </authorList>
    </citation>
    <scope>NUCLEOTIDE SEQUENCE [LARGE SCALE GENOMIC DNA]</scope>
    <source>
        <strain evidence="10">ATCC BAA-682 / DSM 15412 / SJ</strain>
    </source>
</reference>
<proteinExistence type="inferred from homology"/>
<dbReference type="InterPro" id="IPR037294">
    <property type="entry name" value="ABC_BtuC-like"/>
</dbReference>
<evidence type="ECO:0000313" key="9">
    <source>
        <dbReference type="EMBL" id="CBW25716.1"/>
    </source>
</evidence>
<dbReference type="GO" id="GO:0005886">
    <property type="term" value="C:plasma membrane"/>
    <property type="evidence" value="ECO:0007669"/>
    <property type="project" value="UniProtKB-SubCell"/>
</dbReference>
<evidence type="ECO:0000256" key="1">
    <source>
        <dbReference type="ARBA" id="ARBA00004651"/>
    </source>
</evidence>
<dbReference type="STRING" id="862908.BMS_0820"/>
<dbReference type="CDD" id="cd06550">
    <property type="entry name" value="TM_ABC_iron-siderophores_like"/>
    <property type="match status" value="1"/>
</dbReference>
<dbReference type="KEGG" id="bmx:BMS_0820"/>
<evidence type="ECO:0000256" key="2">
    <source>
        <dbReference type="ARBA" id="ARBA00007935"/>
    </source>
</evidence>
<keyword evidence="5 8" id="KW-0812">Transmembrane</keyword>
<keyword evidence="3" id="KW-0813">Transport</keyword>
<dbReference type="InterPro" id="IPR000522">
    <property type="entry name" value="ABC_transptr_permease_BtuC"/>
</dbReference>
<feature type="transmembrane region" description="Helical" evidence="8">
    <location>
        <begin position="258"/>
        <end position="283"/>
    </location>
</feature>
<dbReference type="Proteomes" id="UP000008963">
    <property type="component" value="Chromosome"/>
</dbReference>
<keyword evidence="4" id="KW-1003">Cell membrane</keyword>
<dbReference type="EMBL" id="FQ312005">
    <property type="protein sequence ID" value="CBW25716.1"/>
    <property type="molecule type" value="Genomic_DNA"/>
</dbReference>
<dbReference type="FunFam" id="1.10.3470.10:FF:000001">
    <property type="entry name" value="Vitamin B12 ABC transporter permease BtuC"/>
    <property type="match status" value="1"/>
</dbReference>
<accession>E1WX15</accession>
<evidence type="ECO:0000256" key="4">
    <source>
        <dbReference type="ARBA" id="ARBA00022475"/>
    </source>
</evidence>
<dbReference type="GO" id="GO:0022857">
    <property type="term" value="F:transmembrane transporter activity"/>
    <property type="evidence" value="ECO:0007669"/>
    <property type="project" value="InterPro"/>
</dbReference>
<feature type="transmembrane region" description="Helical" evidence="8">
    <location>
        <begin position="167"/>
        <end position="188"/>
    </location>
</feature>
<feature type="transmembrane region" description="Helical" evidence="8">
    <location>
        <begin position="99"/>
        <end position="122"/>
    </location>
</feature>
<evidence type="ECO:0000256" key="6">
    <source>
        <dbReference type="ARBA" id="ARBA00022989"/>
    </source>
</evidence>
<dbReference type="Gene3D" id="1.10.3470.10">
    <property type="entry name" value="ABC transporter involved in vitamin B12 uptake, BtuC"/>
    <property type="match status" value="1"/>
</dbReference>
<evidence type="ECO:0000313" key="10">
    <source>
        <dbReference type="Proteomes" id="UP000008963"/>
    </source>
</evidence>
<sequence>MKKGPHNSLSYEIYSLQQRREGFITSLFIFISIALMITATFWGPIEIHFLDLFSVESMEFEILSNIRIPRVIAGFFIGGALAIVGAVLQIIFSNPLADSGLIGISAGSMVAVVIGIVIAPVIPALDYLFTQLGVYTLPLLAFAGGLFLVSIVYKLSLHQGRVDVRTMLLAGIAMNSLAGAVTGLIIYMADDTEIRSITFWTMGSLAGVTWNGVIPILIIIIVGVFFLYHLREDIHCYMAGEKQAICLGVDVEKLKRRVLIISALISGASVALTGMIGFVGLVVPHIVRGLFGVKASVVMLLSFLMGGSFLVLADLFSKTIVLPAELPIGVTTSLIGAPYFIFLLQRIKRGSNA</sequence>
<feature type="transmembrane region" description="Helical" evidence="8">
    <location>
        <begin position="134"/>
        <end position="155"/>
    </location>
</feature>
<dbReference type="eggNOG" id="COG0609">
    <property type="taxonomic scope" value="Bacteria"/>
</dbReference>
<evidence type="ECO:0000256" key="7">
    <source>
        <dbReference type="ARBA" id="ARBA00023136"/>
    </source>
</evidence>
<dbReference type="HOGENOM" id="CLU_013016_0_3_7"/>
<protein>
    <submittedName>
        <fullName evidence="9">Transmembrane permease component of haem ABC transporter</fullName>
    </submittedName>
</protein>
<evidence type="ECO:0000256" key="5">
    <source>
        <dbReference type="ARBA" id="ARBA00022692"/>
    </source>
</evidence>
<dbReference type="PANTHER" id="PTHR30472">
    <property type="entry name" value="FERRIC ENTEROBACTIN TRANSPORT SYSTEM PERMEASE PROTEIN"/>
    <property type="match status" value="1"/>
</dbReference>
<feature type="transmembrane region" description="Helical" evidence="8">
    <location>
        <begin position="208"/>
        <end position="228"/>
    </location>
</feature>
<dbReference type="PANTHER" id="PTHR30472:SF25">
    <property type="entry name" value="ABC TRANSPORTER PERMEASE PROTEIN MJ0876-RELATED"/>
    <property type="match status" value="1"/>
</dbReference>
<comment type="similarity">
    <text evidence="2">Belongs to the binding-protein-dependent transport system permease family. FecCD subfamily.</text>
</comment>
<feature type="transmembrane region" description="Helical" evidence="8">
    <location>
        <begin position="328"/>
        <end position="347"/>
    </location>
</feature>
<feature type="transmembrane region" description="Helical" evidence="8">
    <location>
        <begin position="71"/>
        <end position="92"/>
    </location>
</feature>
<dbReference type="AlphaFoldDB" id="E1WX15"/>
<feature type="transmembrane region" description="Helical" evidence="8">
    <location>
        <begin position="295"/>
        <end position="316"/>
    </location>
</feature>
<keyword evidence="7 8" id="KW-0472">Membrane</keyword>
<comment type="subcellular location">
    <subcellularLocation>
        <location evidence="1">Cell membrane</location>
        <topology evidence="1">Multi-pass membrane protein</topology>
    </subcellularLocation>
</comment>
<name>E1WX15_HALMS</name>
<dbReference type="SUPFAM" id="SSF81345">
    <property type="entry name" value="ABC transporter involved in vitamin B12 uptake, BtuC"/>
    <property type="match status" value="1"/>
</dbReference>